<dbReference type="Proteomes" id="UP000271339">
    <property type="component" value="Unassembled WGS sequence"/>
</dbReference>
<feature type="transmembrane region" description="Helical" evidence="1">
    <location>
        <begin position="76"/>
        <end position="96"/>
    </location>
</feature>
<protein>
    <submittedName>
        <fullName evidence="2">Putative superfamily III holin-X</fullName>
    </submittedName>
</protein>
<keyword evidence="1" id="KW-0812">Transmembrane</keyword>
<feature type="transmembrane region" description="Helical" evidence="1">
    <location>
        <begin position="40"/>
        <end position="64"/>
    </location>
</feature>
<dbReference type="Pfam" id="PF07332">
    <property type="entry name" value="Phage_holin_3_6"/>
    <property type="match status" value="1"/>
</dbReference>
<keyword evidence="1" id="KW-1133">Transmembrane helix</keyword>
<reference evidence="2 3" key="1">
    <citation type="submission" date="2018-10" db="EMBL/GenBank/DDBJ databases">
        <title>Genomic Encyclopedia of Archaeal and Bacterial Type Strains, Phase II (KMG-II): from individual species to whole genera.</title>
        <authorList>
            <person name="Goeker M."/>
        </authorList>
    </citation>
    <scope>NUCLEOTIDE SEQUENCE [LARGE SCALE GENOMIC DNA]</scope>
    <source>
        <strain evidence="2 3">DSM 23424</strain>
    </source>
</reference>
<evidence type="ECO:0000256" key="1">
    <source>
        <dbReference type="SAM" id="Phobius"/>
    </source>
</evidence>
<evidence type="ECO:0000313" key="3">
    <source>
        <dbReference type="Proteomes" id="UP000271339"/>
    </source>
</evidence>
<dbReference type="OrthoDB" id="1144182at2"/>
<dbReference type="RefSeq" id="WP_121906035.1">
    <property type="nucleotide sequence ID" value="NZ_REFC01000011.1"/>
</dbReference>
<dbReference type="EMBL" id="REFC01000011">
    <property type="protein sequence ID" value="RMA66016.1"/>
    <property type="molecule type" value="Genomic_DNA"/>
</dbReference>
<proteinExistence type="predicted"/>
<dbReference type="InterPro" id="IPR009937">
    <property type="entry name" value="Phage_holin_3_6"/>
</dbReference>
<keyword evidence="1" id="KW-0472">Membrane</keyword>
<evidence type="ECO:0000313" key="2">
    <source>
        <dbReference type="EMBL" id="RMA66016.1"/>
    </source>
</evidence>
<gene>
    <name evidence="2" type="ORF">BXY75_0432</name>
</gene>
<accession>A0A3L9YZE3</accession>
<comment type="caution">
    <text evidence="2">The sequence shown here is derived from an EMBL/GenBank/DDBJ whole genome shotgun (WGS) entry which is preliminary data.</text>
</comment>
<sequence length="143" mass="16265">MAFDSLSDNIEKSGSKAQEYLKNSSEYYKLRSFKTISKTVISLVTFLTVGIFLLLVLFFFSVGAALWLGDIIDSRYAGYFIVGGFYILIILIILLFGKKSIEKLILTKFSDIFFDNDSDPEPDVLTSIMANKEEKKEEKNEEI</sequence>
<organism evidence="2 3">
    <name type="scientific">Ulvibacter antarcticus</name>
    <dbReference type="NCBI Taxonomy" id="442714"/>
    <lineage>
        <taxon>Bacteria</taxon>
        <taxon>Pseudomonadati</taxon>
        <taxon>Bacteroidota</taxon>
        <taxon>Flavobacteriia</taxon>
        <taxon>Flavobacteriales</taxon>
        <taxon>Flavobacteriaceae</taxon>
        <taxon>Ulvibacter</taxon>
    </lineage>
</organism>
<name>A0A3L9YZE3_9FLAO</name>
<dbReference type="AlphaFoldDB" id="A0A3L9YZE3"/>
<keyword evidence="3" id="KW-1185">Reference proteome</keyword>